<proteinExistence type="predicted"/>
<dbReference type="EMBL" id="JAHLPM010000003">
    <property type="protein sequence ID" value="MBU5437355.1"/>
    <property type="molecule type" value="Genomic_DNA"/>
</dbReference>
<evidence type="ECO:0000313" key="1">
    <source>
        <dbReference type="EMBL" id="MBU5437355.1"/>
    </source>
</evidence>
<dbReference type="SFLD" id="SFLDS00003">
    <property type="entry name" value="Haloacid_Dehalogenase"/>
    <property type="match status" value="1"/>
</dbReference>
<keyword evidence="2" id="KW-1185">Reference proteome</keyword>
<dbReference type="Pfam" id="PF13419">
    <property type="entry name" value="HAD_2"/>
    <property type="match status" value="1"/>
</dbReference>
<dbReference type="NCBIfam" id="TIGR01549">
    <property type="entry name" value="HAD-SF-IA-v1"/>
    <property type="match status" value="1"/>
</dbReference>
<accession>A0ABS6E372</accession>
<gene>
    <name evidence="1" type="ORF">KQI42_05000</name>
</gene>
<evidence type="ECO:0000313" key="2">
    <source>
        <dbReference type="Proteomes" id="UP000749471"/>
    </source>
</evidence>
<dbReference type="Proteomes" id="UP000749471">
    <property type="component" value="Unassembled WGS sequence"/>
</dbReference>
<organism evidence="1 2">
    <name type="scientific">Tissierella simiarum</name>
    <dbReference type="NCBI Taxonomy" id="2841534"/>
    <lineage>
        <taxon>Bacteria</taxon>
        <taxon>Bacillati</taxon>
        <taxon>Bacillota</taxon>
        <taxon>Tissierellia</taxon>
        <taxon>Tissierellales</taxon>
        <taxon>Tissierellaceae</taxon>
        <taxon>Tissierella</taxon>
    </lineage>
</organism>
<reference evidence="1 2" key="1">
    <citation type="submission" date="2021-06" db="EMBL/GenBank/DDBJ databases">
        <authorList>
            <person name="Sun Q."/>
            <person name="Li D."/>
        </authorList>
    </citation>
    <scope>NUCLEOTIDE SEQUENCE [LARGE SCALE GENOMIC DNA]</scope>
    <source>
        <strain evidence="1 2">MSJ-40</strain>
    </source>
</reference>
<dbReference type="NCBIfam" id="TIGR01509">
    <property type="entry name" value="HAD-SF-IA-v3"/>
    <property type="match status" value="1"/>
</dbReference>
<sequence>MKAIIFDMDGVLIDSEPFHFQLERELFDEVGVNMSIEEHESFVGTTDYFLWKTLKERHNLDYNVEQLVEKKKMKLAKNIHKIPLMDNVLDFILLLKENGFKLALASSNNRFVVESIVNHFNLDKHLEVILSGEDVSNGKPDPEIFLTAATKLGVPYNNCIVIEDATNGIKAAKKANMACIAIKNPNSGNQDLSQADLIISHYKDLTLEKIEHLLNK</sequence>
<protein>
    <submittedName>
        <fullName evidence="1">HAD family phosphatase</fullName>
    </submittedName>
</protein>
<dbReference type="RefSeq" id="WP_216517380.1">
    <property type="nucleotide sequence ID" value="NZ_JAHLPM010000003.1"/>
</dbReference>
<dbReference type="PANTHER" id="PTHR18901:SF38">
    <property type="entry name" value="PSEUDOURIDINE-5'-PHOSPHATASE"/>
    <property type="match status" value="1"/>
</dbReference>
<dbReference type="SFLD" id="SFLDG01129">
    <property type="entry name" value="C1.5:_HAD__Beta-PGM__Phosphata"/>
    <property type="match status" value="1"/>
</dbReference>
<dbReference type="SFLD" id="SFLDG01135">
    <property type="entry name" value="C1.5.6:_HAD__Beta-PGM__Phospha"/>
    <property type="match status" value="1"/>
</dbReference>
<dbReference type="InterPro" id="IPR006439">
    <property type="entry name" value="HAD-SF_hydro_IA"/>
</dbReference>
<dbReference type="PANTHER" id="PTHR18901">
    <property type="entry name" value="2-DEOXYGLUCOSE-6-PHOSPHATE PHOSPHATASE 2"/>
    <property type="match status" value="1"/>
</dbReference>
<dbReference type="InterPro" id="IPR041492">
    <property type="entry name" value="HAD_2"/>
</dbReference>
<name>A0ABS6E372_9FIRM</name>
<comment type="caution">
    <text evidence="1">The sequence shown here is derived from an EMBL/GenBank/DDBJ whole genome shotgun (WGS) entry which is preliminary data.</text>
</comment>